<keyword evidence="3" id="KW-1185">Reference proteome</keyword>
<dbReference type="OrthoDB" id="1739513at2759"/>
<dbReference type="SUPFAM" id="SSF53098">
    <property type="entry name" value="Ribonuclease H-like"/>
    <property type="match status" value="1"/>
</dbReference>
<evidence type="ECO:0008006" key="4">
    <source>
        <dbReference type="Google" id="ProtNLM"/>
    </source>
</evidence>
<dbReference type="PANTHER" id="PTHR37984:SF5">
    <property type="entry name" value="PROTEIN NYNRIN-LIKE"/>
    <property type="match status" value="1"/>
</dbReference>
<proteinExistence type="predicted"/>
<gene>
    <name evidence="2" type="ORF">CR513_34910</name>
</gene>
<dbReference type="AlphaFoldDB" id="A0A371G0P3"/>
<dbReference type="Gene3D" id="3.30.420.10">
    <property type="entry name" value="Ribonuclease H-like superfamily/Ribonuclease H"/>
    <property type="match status" value="1"/>
</dbReference>
<protein>
    <recommendedName>
        <fullName evidence="4">Integrase catalytic domain-containing protein</fullName>
    </recommendedName>
</protein>
<name>A0A371G0P3_MUCPR</name>
<dbReference type="EMBL" id="QJKJ01007153">
    <property type="protein sequence ID" value="RDX84101.1"/>
    <property type="molecule type" value="Genomic_DNA"/>
</dbReference>
<feature type="non-terminal residue" evidence="2">
    <location>
        <position position="1"/>
    </location>
</feature>
<feature type="compositionally biased region" description="Basic and acidic residues" evidence="1">
    <location>
        <begin position="111"/>
        <end position="132"/>
    </location>
</feature>
<organism evidence="2 3">
    <name type="scientific">Mucuna pruriens</name>
    <name type="common">Velvet bean</name>
    <name type="synonym">Dolichos pruriens</name>
    <dbReference type="NCBI Taxonomy" id="157652"/>
    <lineage>
        <taxon>Eukaryota</taxon>
        <taxon>Viridiplantae</taxon>
        <taxon>Streptophyta</taxon>
        <taxon>Embryophyta</taxon>
        <taxon>Tracheophyta</taxon>
        <taxon>Spermatophyta</taxon>
        <taxon>Magnoliopsida</taxon>
        <taxon>eudicotyledons</taxon>
        <taxon>Gunneridae</taxon>
        <taxon>Pentapetalae</taxon>
        <taxon>rosids</taxon>
        <taxon>fabids</taxon>
        <taxon>Fabales</taxon>
        <taxon>Fabaceae</taxon>
        <taxon>Papilionoideae</taxon>
        <taxon>50 kb inversion clade</taxon>
        <taxon>NPAAA clade</taxon>
        <taxon>indigoferoid/millettioid clade</taxon>
        <taxon>Phaseoleae</taxon>
        <taxon>Mucuna</taxon>
    </lineage>
</organism>
<accession>A0A371G0P3</accession>
<dbReference type="InterPro" id="IPR050951">
    <property type="entry name" value="Retrovirus_Pol_polyprotein"/>
</dbReference>
<dbReference type="Proteomes" id="UP000257109">
    <property type="component" value="Unassembled WGS sequence"/>
</dbReference>
<dbReference type="GO" id="GO:0003676">
    <property type="term" value="F:nucleic acid binding"/>
    <property type="evidence" value="ECO:0007669"/>
    <property type="project" value="InterPro"/>
</dbReference>
<dbReference type="InterPro" id="IPR012337">
    <property type="entry name" value="RNaseH-like_sf"/>
</dbReference>
<comment type="caution">
    <text evidence="2">The sequence shown here is derived from an EMBL/GenBank/DDBJ whole genome shotgun (WGS) entry which is preliminary data.</text>
</comment>
<evidence type="ECO:0000313" key="3">
    <source>
        <dbReference type="Proteomes" id="UP000257109"/>
    </source>
</evidence>
<dbReference type="PANTHER" id="PTHR37984">
    <property type="entry name" value="PROTEIN CBG26694"/>
    <property type="match status" value="1"/>
</dbReference>
<sequence length="194" mass="21916">MPKICKCECGAPKAAALHHLALDISQMGRGHLGTILTRPRSIDYFTKWIEVEPIATILAERIKRFYWKKIICRFGLLVKIVSNNETKFASRITASFCAQLKIKQWYTSVEHPSRTDKPRPPTKLSGEREVGRKTPPGPLVVPHDPHSSTNETPFHLTFVTEAIISVEIGESSPRTALFQLAENEDKLRVNMDLL</sequence>
<dbReference type="InterPro" id="IPR036397">
    <property type="entry name" value="RNaseH_sf"/>
</dbReference>
<reference evidence="2" key="1">
    <citation type="submission" date="2018-05" db="EMBL/GenBank/DDBJ databases">
        <title>Draft genome of Mucuna pruriens seed.</title>
        <authorList>
            <person name="Nnadi N.E."/>
            <person name="Vos R."/>
            <person name="Hasami M.H."/>
            <person name="Devisetty U.K."/>
            <person name="Aguiy J.C."/>
        </authorList>
    </citation>
    <scope>NUCLEOTIDE SEQUENCE [LARGE SCALE GENOMIC DNA]</scope>
    <source>
        <strain evidence="2">JCA_2017</strain>
    </source>
</reference>
<evidence type="ECO:0000256" key="1">
    <source>
        <dbReference type="SAM" id="MobiDB-lite"/>
    </source>
</evidence>
<evidence type="ECO:0000313" key="2">
    <source>
        <dbReference type="EMBL" id="RDX84101.1"/>
    </source>
</evidence>
<feature type="region of interest" description="Disordered" evidence="1">
    <location>
        <begin position="110"/>
        <end position="149"/>
    </location>
</feature>